<organism evidence="1 2">
    <name type="scientific">Thelephora ganbajun</name>
    <name type="common">Ganba fungus</name>
    <dbReference type="NCBI Taxonomy" id="370292"/>
    <lineage>
        <taxon>Eukaryota</taxon>
        <taxon>Fungi</taxon>
        <taxon>Dikarya</taxon>
        <taxon>Basidiomycota</taxon>
        <taxon>Agaricomycotina</taxon>
        <taxon>Agaricomycetes</taxon>
        <taxon>Thelephorales</taxon>
        <taxon>Thelephoraceae</taxon>
        <taxon>Thelephora</taxon>
    </lineage>
</organism>
<proteinExistence type="predicted"/>
<name>A0ACB6ZAG7_THEGA</name>
<protein>
    <submittedName>
        <fullName evidence="1">Uncharacterized protein</fullName>
    </submittedName>
</protein>
<evidence type="ECO:0000313" key="1">
    <source>
        <dbReference type="EMBL" id="KAF9646631.1"/>
    </source>
</evidence>
<comment type="caution">
    <text evidence="1">The sequence shown here is derived from an EMBL/GenBank/DDBJ whole genome shotgun (WGS) entry which is preliminary data.</text>
</comment>
<keyword evidence="2" id="KW-1185">Reference proteome</keyword>
<dbReference type="EMBL" id="MU118053">
    <property type="protein sequence ID" value="KAF9646631.1"/>
    <property type="molecule type" value="Genomic_DNA"/>
</dbReference>
<sequence length="288" mass="32077">MRRLFGKKSKKSAKPSPKPISLGITTDVAAGPLRSREEPGIVPDGEQIRFYHDLELNRPDSMVILGERNNVDSRIIFQDNSSEGKDLPVPEASTSGVVVGGTEHRNDPTGENAADIREGEGGVPEREYENTALTTTTTILSVPKEAPHESSPLGPLKAVLRTLAAVHANHQETIGIGNKVEGLLSRIVGLEERFYSRPDDVEEQRRRSQLLCEFGRIEGKLRPLSEKSEPRQPAEYAQDNEGVYGLLEDLRENIFNYQMVQQEEIYDQRRKLIKPGQKTPTFGGRGLR</sequence>
<gene>
    <name evidence="1" type="ORF">BDM02DRAFT_2987132</name>
</gene>
<evidence type="ECO:0000313" key="2">
    <source>
        <dbReference type="Proteomes" id="UP000886501"/>
    </source>
</evidence>
<reference evidence="1" key="2">
    <citation type="journal article" date="2020" name="Nat. Commun.">
        <title>Large-scale genome sequencing of mycorrhizal fungi provides insights into the early evolution of symbiotic traits.</title>
        <authorList>
            <person name="Miyauchi S."/>
            <person name="Kiss E."/>
            <person name="Kuo A."/>
            <person name="Drula E."/>
            <person name="Kohler A."/>
            <person name="Sanchez-Garcia M."/>
            <person name="Morin E."/>
            <person name="Andreopoulos B."/>
            <person name="Barry K.W."/>
            <person name="Bonito G."/>
            <person name="Buee M."/>
            <person name="Carver A."/>
            <person name="Chen C."/>
            <person name="Cichocki N."/>
            <person name="Clum A."/>
            <person name="Culley D."/>
            <person name="Crous P.W."/>
            <person name="Fauchery L."/>
            <person name="Girlanda M."/>
            <person name="Hayes R.D."/>
            <person name="Keri Z."/>
            <person name="LaButti K."/>
            <person name="Lipzen A."/>
            <person name="Lombard V."/>
            <person name="Magnuson J."/>
            <person name="Maillard F."/>
            <person name="Murat C."/>
            <person name="Nolan M."/>
            <person name="Ohm R.A."/>
            <person name="Pangilinan J."/>
            <person name="Pereira M.F."/>
            <person name="Perotto S."/>
            <person name="Peter M."/>
            <person name="Pfister S."/>
            <person name="Riley R."/>
            <person name="Sitrit Y."/>
            <person name="Stielow J.B."/>
            <person name="Szollosi G."/>
            <person name="Zifcakova L."/>
            <person name="Stursova M."/>
            <person name="Spatafora J.W."/>
            <person name="Tedersoo L."/>
            <person name="Vaario L.M."/>
            <person name="Yamada A."/>
            <person name="Yan M."/>
            <person name="Wang P."/>
            <person name="Xu J."/>
            <person name="Bruns T."/>
            <person name="Baldrian P."/>
            <person name="Vilgalys R."/>
            <person name="Dunand C."/>
            <person name="Henrissat B."/>
            <person name="Grigoriev I.V."/>
            <person name="Hibbett D."/>
            <person name="Nagy L.G."/>
            <person name="Martin F.M."/>
        </authorList>
    </citation>
    <scope>NUCLEOTIDE SEQUENCE</scope>
    <source>
        <strain evidence="1">P2</strain>
    </source>
</reference>
<dbReference type="Proteomes" id="UP000886501">
    <property type="component" value="Unassembled WGS sequence"/>
</dbReference>
<reference evidence="1" key="1">
    <citation type="submission" date="2019-10" db="EMBL/GenBank/DDBJ databases">
        <authorList>
            <consortium name="DOE Joint Genome Institute"/>
            <person name="Kuo A."/>
            <person name="Miyauchi S."/>
            <person name="Kiss E."/>
            <person name="Drula E."/>
            <person name="Kohler A."/>
            <person name="Sanchez-Garcia M."/>
            <person name="Andreopoulos B."/>
            <person name="Barry K.W."/>
            <person name="Bonito G."/>
            <person name="Buee M."/>
            <person name="Carver A."/>
            <person name="Chen C."/>
            <person name="Cichocki N."/>
            <person name="Clum A."/>
            <person name="Culley D."/>
            <person name="Crous P.W."/>
            <person name="Fauchery L."/>
            <person name="Girlanda M."/>
            <person name="Hayes R."/>
            <person name="Keri Z."/>
            <person name="Labutti K."/>
            <person name="Lipzen A."/>
            <person name="Lombard V."/>
            <person name="Magnuson J."/>
            <person name="Maillard F."/>
            <person name="Morin E."/>
            <person name="Murat C."/>
            <person name="Nolan M."/>
            <person name="Ohm R."/>
            <person name="Pangilinan J."/>
            <person name="Pereira M."/>
            <person name="Perotto S."/>
            <person name="Peter M."/>
            <person name="Riley R."/>
            <person name="Sitrit Y."/>
            <person name="Stielow B."/>
            <person name="Szollosi G."/>
            <person name="Zifcakova L."/>
            <person name="Stursova M."/>
            <person name="Spatafora J.W."/>
            <person name="Tedersoo L."/>
            <person name="Vaario L.-M."/>
            <person name="Yamada A."/>
            <person name="Yan M."/>
            <person name="Wang P."/>
            <person name="Xu J."/>
            <person name="Bruns T."/>
            <person name="Baldrian P."/>
            <person name="Vilgalys R."/>
            <person name="Henrissat B."/>
            <person name="Grigoriev I.V."/>
            <person name="Hibbett D."/>
            <person name="Nagy L.G."/>
            <person name="Martin F.M."/>
        </authorList>
    </citation>
    <scope>NUCLEOTIDE SEQUENCE</scope>
    <source>
        <strain evidence="1">P2</strain>
    </source>
</reference>
<accession>A0ACB6ZAG7</accession>